<dbReference type="SUPFAM" id="SSF47943">
    <property type="entry name" value="Retrovirus capsid protein, N-terminal core domain"/>
    <property type="match status" value="1"/>
</dbReference>
<dbReference type="InterPro" id="IPR050195">
    <property type="entry name" value="Primate_lentivir_Gag_pol-like"/>
</dbReference>
<keyword evidence="1" id="KW-0449">Lipoprotein</keyword>
<keyword evidence="1" id="KW-0519">Myristate</keyword>
<dbReference type="InterPro" id="IPR001878">
    <property type="entry name" value="Znf_CCHC"/>
</dbReference>
<dbReference type="Ensembl" id="ENSCMUT00000031547.1">
    <property type="protein sequence ID" value="ENSCMUP00000031080.1"/>
    <property type="gene ID" value="ENSCMUG00000018587.1"/>
</dbReference>
<evidence type="ECO:0000256" key="4">
    <source>
        <dbReference type="ARBA" id="ARBA00022833"/>
    </source>
</evidence>
<dbReference type="Proteomes" id="UP000694553">
    <property type="component" value="Unassembled WGS sequence"/>
</dbReference>
<dbReference type="Gene3D" id="1.10.1200.30">
    <property type="match status" value="1"/>
</dbReference>
<keyword evidence="3" id="KW-0863">Zinc-finger</keyword>
<dbReference type="InterPro" id="IPR008916">
    <property type="entry name" value="Retrov_capsid_C"/>
</dbReference>
<dbReference type="GO" id="GO:0016032">
    <property type="term" value="P:viral process"/>
    <property type="evidence" value="ECO:0007669"/>
    <property type="project" value="InterPro"/>
</dbReference>
<feature type="region of interest" description="Disordered" evidence="5">
    <location>
        <begin position="171"/>
        <end position="270"/>
    </location>
</feature>
<proteinExistence type="predicted"/>
<feature type="compositionally biased region" description="Low complexity" evidence="5">
    <location>
        <begin position="37"/>
        <end position="74"/>
    </location>
</feature>
<evidence type="ECO:0000313" key="7">
    <source>
        <dbReference type="Proteomes" id="UP000694553"/>
    </source>
</evidence>
<feature type="compositionally biased region" description="Pro residues" evidence="5">
    <location>
        <begin position="235"/>
        <end position="259"/>
    </location>
</feature>
<dbReference type="AlphaFoldDB" id="A0A8U7N8B5"/>
<dbReference type="InterPro" id="IPR045345">
    <property type="entry name" value="Gag_p24_C"/>
</dbReference>
<dbReference type="Pfam" id="PF14787">
    <property type="entry name" value="zf-CCHC_5"/>
    <property type="match status" value="1"/>
</dbReference>
<evidence type="ECO:0000256" key="1">
    <source>
        <dbReference type="ARBA" id="ARBA00022707"/>
    </source>
</evidence>
<dbReference type="Gene3D" id="4.10.60.10">
    <property type="entry name" value="Zinc finger, CCHC-type"/>
    <property type="match status" value="1"/>
</dbReference>
<dbReference type="PANTHER" id="PTHR40389">
    <property type="entry name" value="ENDOGENOUS RETROVIRUS GROUP K MEMBER 24 GAG POLYPROTEIN-RELATED"/>
    <property type="match status" value="1"/>
</dbReference>
<keyword evidence="7" id="KW-1185">Reference proteome</keyword>
<dbReference type="Pfam" id="PF19317">
    <property type="entry name" value="Gag_p24_C"/>
    <property type="match status" value="1"/>
</dbReference>
<protein>
    <submittedName>
        <fullName evidence="6">Uncharacterized protein</fullName>
    </submittedName>
</protein>
<organism evidence="6 7">
    <name type="scientific">Corvus moneduloides</name>
    <name type="common">New Caledonian crow</name>
    <dbReference type="NCBI Taxonomy" id="1196302"/>
    <lineage>
        <taxon>Eukaryota</taxon>
        <taxon>Metazoa</taxon>
        <taxon>Chordata</taxon>
        <taxon>Craniata</taxon>
        <taxon>Vertebrata</taxon>
        <taxon>Euteleostomi</taxon>
        <taxon>Archelosauria</taxon>
        <taxon>Archosauria</taxon>
        <taxon>Dinosauria</taxon>
        <taxon>Saurischia</taxon>
        <taxon>Theropoda</taxon>
        <taxon>Coelurosauria</taxon>
        <taxon>Aves</taxon>
        <taxon>Neognathae</taxon>
        <taxon>Neoaves</taxon>
        <taxon>Telluraves</taxon>
        <taxon>Australaves</taxon>
        <taxon>Passeriformes</taxon>
        <taxon>Corvoidea</taxon>
        <taxon>Corvidae</taxon>
        <taxon>Corvus</taxon>
    </lineage>
</organism>
<feature type="compositionally biased region" description="Polar residues" evidence="5">
    <location>
        <begin position="832"/>
        <end position="849"/>
    </location>
</feature>
<reference evidence="6" key="2">
    <citation type="submission" date="2025-08" db="UniProtKB">
        <authorList>
            <consortium name="Ensembl"/>
        </authorList>
    </citation>
    <scope>IDENTIFICATION</scope>
</reference>
<reference evidence="7" key="1">
    <citation type="submission" date="2019-10" db="EMBL/GenBank/DDBJ databases">
        <title>Corvus moneduloides (New Caledonian crow) genome, bCorMon1, primary haplotype.</title>
        <authorList>
            <person name="Rutz C."/>
            <person name="Fungtammasan C."/>
            <person name="Mountcastle J."/>
            <person name="Formenti G."/>
            <person name="Chow W."/>
            <person name="Howe K."/>
            <person name="Steele M.P."/>
            <person name="Fernandes J."/>
            <person name="Gilbert M.T.P."/>
            <person name="Fedrigo O."/>
            <person name="Jarvis E.D."/>
            <person name="Gemmell N."/>
        </authorList>
    </citation>
    <scope>NUCLEOTIDE SEQUENCE [LARGE SCALE GENOMIC DNA]</scope>
</reference>
<dbReference type="OMA" id="LTPNDCK"/>
<dbReference type="PANTHER" id="PTHR40389:SF2">
    <property type="entry name" value="ENDOGENOUS RETROVIRUS GROUP K MEMBER 24 GAG POLYPROTEIN-RELATED"/>
    <property type="match status" value="1"/>
</dbReference>
<feature type="compositionally biased region" description="Low complexity" evidence="5">
    <location>
        <begin position="214"/>
        <end position="234"/>
    </location>
</feature>
<sequence length="909" mass="95330">MAAAELVPACRALVELFAATAPPAAVTLPSPAPAASPPLAAASPQRGTAPASPPDLAAPAPAGPAATPLLPTGATAPPATPVMAMAAIIAGPPQSQAATLLPAPQVSPPNTAPMVANVPSASVAAASSQSPAAPEPPVPTAPVMAALAPPAPPVHVTAGTLPPYPAVQAHTARPELSPGPTAALMPTSAPVPAGAPAQFPDPGTHGAPQPREPPGAGAPAPSARMAAAPSMPAAAPAPSPGPAAPAEPFLPTPLPPTPAQPTSSQRQHAAVQPLTGPLLAMAPPQHAPAASTPALLPAPLPNLYTAPQQPYPASPCPVPPPPYPGANPSSTESRPHSLEHPAALSPSALLTPNGTTLYHQSIALPQPGTQAVQRGGGGWNMTPAFINTGQTENYCAPANANTLIPTQNNAEKELSLFPNSSGVPPVFGTDFSTQNETLNPENSPALIPKVENSQKCFNNFQLTDWHEVRRQICKEENLNPLAMPVLFSQQAGGPRTWQAIPHHEIKELRNAIKDSGICSPYFKQLLKSTLEGQTLTPNDCKNLASIILTDSQYMLWEFKWKRLLAGVLATYKQSTDADLRTLVISKLTGDHPDDQNDNQINLPKTALDDIKKMARKAFLQIQPAGSFEKAYNLISQELSEPFTTFVDRVIQAAERQCNDDIARPIMIRDIIENNANAECKKVIKTLGKERPTVPEMIDACNKMGGPQQVATIQANELGKALGEKIERALTAQTVQAAAQAAQAEAQDQKLTEILAALHLNSQQQGTTVAVTRAAVASGPRYFRKKPGHVMRNCPELKRGAQAPDRCPICKKGKHLAWQCRSRQDTSGKHSPKNSNASAQHHRVTQQVVAPQTPKVAKDNPHTFRSDVSAHHHRQSKASSDSRGRAQVGSGKTREAVAGVKACRRLPARQ</sequence>
<evidence type="ECO:0000256" key="5">
    <source>
        <dbReference type="SAM" id="MobiDB-lite"/>
    </source>
</evidence>
<dbReference type="GO" id="GO:0008270">
    <property type="term" value="F:zinc ion binding"/>
    <property type="evidence" value="ECO:0007669"/>
    <property type="project" value="UniProtKB-KW"/>
</dbReference>
<accession>A0A8U7N8B5</accession>
<dbReference type="GO" id="GO:0003676">
    <property type="term" value="F:nucleic acid binding"/>
    <property type="evidence" value="ECO:0007669"/>
    <property type="project" value="InterPro"/>
</dbReference>
<reference evidence="6" key="3">
    <citation type="submission" date="2025-09" db="UniProtKB">
        <authorList>
            <consortium name="Ensembl"/>
        </authorList>
    </citation>
    <scope>IDENTIFICATION</scope>
</reference>
<feature type="compositionally biased region" description="Pro residues" evidence="5">
    <location>
        <begin position="309"/>
        <end position="325"/>
    </location>
</feature>
<dbReference type="Pfam" id="PF00607">
    <property type="entry name" value="Gag_p24"/>
    <property type="match status" value="1"/>
</dbReference>
<dbReference type="SUPFAM" id="SSF47353">
    <property type="entry name" value="Retrovirus capsid dimerization domain-like"/>
    <property type="match status" value="1"/>
</dbReference>
<evidence type="ECO:0000256" key="2">
    <source>
        <dbReference type="ARBA" id="ARBA00022723"/>
    </source>
</evidence>
<feature type="region of interest" description="Disordered" evidence="5">
    <location>
        <begin position="820"/>
        <end position="909"/>
    </location>
</feature>
<feature type="compositionally biased region" description="Basic and acidic residues" evidence="5">
    <location>
        <begin position="855"/>
        <end position="869"/>
    </location>
</feature>
<dbReference type="Gene3D" id="1.10.375.10">
    <property type="entry name" value="Human Immunodeficiency Virus Type 1 Capsid Protein"/>
    <property type="match status" value="1"/>
</dbReference>
<dbReference type="SMART" id="SM00343">
    <property type="entry name" value="ZnF_C2HC"/>
    <property type="match status" value="2"/>
</dbReference>
<keyword evidence="4" id="KW-0862">Zinc</keyword>
<dbReference type="InterPro" id="IPR008919">
    <property type="entry name" value="Retrov_capsid_N"/>
</dbReference>
<name>A0A8U7N8B5_CORMO</name>
<feature type="region of interest" description="Disordered" evidence="5">
    <location>
        <begin position="306"/>
        <end position="340"/>
    </location>
</feature>
<feature type="region of interest" description="Disordered" evidence="5">
    <location>
        <begin position="30"/>
        <end position="74"/>
    </location>
</feature>
<keyword evidence="2" id="KW-0479">Metal-binding</keyword>
<evidence type="ECO:0000256" key="3">
    <source>
        <dbReference type="ARBA" id="ARBA00022771"/>
    </source>
</evidence>
<evidence type="ECO:0000313" key="6">
    <source>
        <dbReference type="Ensembl" id="ENSCMUP00000031080.1"/>
    </source>
</evidence>